<feature type="compositionally biased region" description="Polar residues" evidence="1">
    <location>
        <begin position="57"/>
        <end position="73"/>
    </location>
</feature>
<evidence type="ECO:0008006" key="5">
    <source>
        <dbReference type="Google" id="ProtNLM"/>
    </source>
</evidence>
<dbReference type="PANTHER" id="PTHR36801">
    <property type="entry name" value="OS06G0150200 PROTEIN"/>
    <property type="match status" value="1"/>
</dbReference>
<feature type="transmembrane region" description="Helical" evidence="2">
    <location>
        <begin position="20"/>
        <end position="43"/>
    </location>
</feature>
<keyword evidence="2" id="KW-0812">Transmembrane</keyword>
<feature type="region of interest" description="Disordered" evidence="1">
    <location>
        <begin position="47"/>
        <end position="88"/>
    </location>
</feature>
<dbReference type="AlphaFoldDB" id="A0AAV1A770"/>
<name>A0AAV1A770_VICFA</name>
<keyword evidence="2" id="KW-1133">Transmembrane helix</keyword>
<gene>
    <name evidence="3" type="ORF">VFH_III213040</name>
</gene>
<proteinExistence type="predicted"/>
<organism evidence="3 4">
    <name type="scientific">Vicia faba</name>
    <name type="common">Broad bean</name>
    <name type="synonym">Faba vulgaris</name>
    <dbReference type="NCBI Taxonomy" id="3906"/>
    <lineage>
        <taxon>Eukaryota</taxon>
        <taxon>Viridiplantae</taxon>
        <taxon>Streptophyta</taxon>
        <taxon>Embryophyta</taxon>
        <taxon>Tracheophyta</taxon>
        <taxon>Spermatophyta</taxon>
        <taxon>Magnoliopsida</taxon>
        <taxon>eudicotyledons</taxon>
        <taxon>Gunneridae</taxon>
        <taxon>Pentapetalae</taxon>
        <taxon>rosids</taxon>
        <taxon>fabids</taxon>
        <taxon>Fabales</taxon>
        <taxon>Fabaceae</taxon>
        <taxon>Papilionoideae</taxon>
        <taxon>50 kb inversion clade</taxon>
        <taxon>NPAAA clade</taxon>
        <taxon>Hologalegina</taxon>
        <taxon>IRL clade</taxon>
        <taxon>Fabeae</taxon>
        <taxon>Vicia</taxon>
    </lineage>
</organism>
<evidence type="ECO:0000313" key="4">
    <source>
        <dbReference type="Proteomes" id="UP001157006"/>
    </source>
</evidence>
<dbReference type="PANTHER" id="PTHR36801:SF3">
    <property type="entry name" value="OS06G0150300 PROTEIN"/>
    <property type="match status" value="1"/>
</dbReference>
<keyword evidence="2" id="KW-0472">Membrane</keyword>
<dbReference type="EMBL" id="OX451738">
    <property type="protein sequence ID" value="CAI8606086.1"/>
    <property type="molecule type" value="Genomic_DNA"/>
</dbReference>
<accession>A0AAV1A770</accession>
<dbReference type="Proteomes" id="UP001157006">
    <property type="component" value="Chromosome 3"/>
</dbReference>
<keyword evidence="4" id="KW-1185">Reference proteome</keyword>
<feature type="compositionally biased region" description="Low complexity" evidence="1">
    <location>
        <begin position="74"/>
        <end position="88"/>
    </location>
</feature>
<reference evidence="3 4" key="1">
    <citation type="submission" date="2023-01" db="EMBL/GenBank/DDBJ databases">
        <authorList>
            <person name="Kreplak J."/>
        </authorList>
    </citation>
    <scope>NUCLEOTIDE SEQUENCE [LARGE SCALE GENOMIC DNA]</scope>
</reference>
<evidence type="ECO:0000313" key="3">
    <source>
        <dbReference type="EMBL" id="CAI8606086.1"/>
    </source>
</evidence>
<evidence type="ECO:0000256" key="2">
    <source>
        <dbReference type="SAM" id="Phobius"/>
    </source>
</evidence>
<sequence length="255" mass="28539">MGRRVPYDNANNSLIVSFLYFSFSFVALAASIAIIMTLCSVRFRRRKSPATPKPQPHTLSNPLDISETMKNSSTTPTPTPNTQETTNANATIFISQEQPRTMETTKIENTLAEGNNNNEMLMKELPLPPSMQQANNIDSEFVKRVTSERKLSFSLSMKMPGSLSLAKNWDKKEENDIGKKEKIKGDESVWMKTIILGGKCMPDEEEDAVIYDGKGKKISAYHPRNSVSSTPISLSRQWSSIALDVPQSDEERICK</sequence>
<protein>
    <recommendedName>
        <fullName evidence="5">Transmembrane protein</fullName>
    </recommendedName>
</protein>
<evidence type="ECO:0000256" key="1">
    <source>
        <dbReference type="SAM" id="MobiDB-lite"/>
    </source>
</evidence>